<accession>A0A9P6E4M8</accession>
<feature type="compositionally biased region" description="Pro residues" evidence="1">
    <location>
        <begin position="1078"/>
        <end position="1087"/>
    </location>
</feature>
<protein>
    <submittedName>
        <fullName evidence="2">Uncharacterized protein</fullName>
    </submittedName>
</protein>
<evidence type="ECO:0000313" key="2">
    <source>
        <dbReference type="EMBL" id="KAF9522442.1"/>
    </source>
</evidence>
<gene>
    <name evidence="2" type="ORF">CPB83DRAFT_899623</name>
</gene>
<dbReference type="OrthoDB" id="3261690at2759"/>
<evidence type="ECO:0000256" key="1">
    <source>
        <dbReference type="SAM" id="MobiDB-lite"/>
    </source>
</evidence>
<proteinExistence type="predicted"/>
<sequence length="1119" mass="125985">MPPPPVVYSTLCNYLNRFRNIRSSEPEDNNLDPELLAARFALTGITPDDSELVAVDINPDLLGASERDPFVRRDIDSVLGYTEENPVRDAIHYFPYPNLSRTLERSVHIKHSVMIDDEWTSYEPSTVPNVHFGHFGHRHSIRLFFPHLKSDDRTSVRLQGEELEALYNLGIRPAAENTLARCVHDWPGSFSTAEWKDRNASSGFSYSSVVIPADSIQEFSTELRFLADTEEQLAWARDFFWGVEIRGVKDMCSHPITATREEKARLLNLVLHQVDTRHGTWYADVALEFMQAGQALIWTTVGHQRLMEHLLGMDPEDAARYASGRNTRYARDTSTHILALSGFRADFSAEATGGVGHNFVAYAQGYMTDKQQTYHPEGGKYSKTLTVKLAVIGNPPGWCQSGLRVMGDAADKVDVATRFEKRLPLVCVEDAFSQVDMTVVKDCMVCYKRELWWDFRSSKLWAATLLLSCVNSDTLQVRMLEQSLMLVAGLVYQVNCLLSRPDDGSQARRIQKAIYPLTSDRESPYLLVKNLTIEREAEDYPSGIPYAPGGMLYLRDIVLKPSSVIYQFHLPSYLRLPDAAFKYAFGCLRPDVTRFLFKAGVTQRARFVGYVPQRKGFTKARAAPENEMTERSFPAFNDDVQNVVVMNDEGDEVQADQINLRERLDNLIQQFASDLLQKLGNPVDKTKGITCYSSLSQPARQKIGIHDVNTLSLGGMFNQLQWRRATPEEWERSVRHLLPPSSHCVTMSTYHFPGCRYFELYKELMQALEPAKGKECRKALMAVLRDLAWLPATRSDRLWLYDVLDESWNRVPCENLGGPRLYVNPVAGGRIDVTNHTAQDLVALRQVEERQRVDGLREEQEESSAGGGGSSTRGTPAFPAVNEGRVPHQPLRASLPRAIALAHAQRDPRHSNGPSRSPSTQSATYRAPTHEPAVSREINVGKKRQLTPDPRLAGVEIDWEKLGFATGAQDEDLVTVKSLPSRSTSQESGSRSSHVKKQRLLKDFWNNSIPEGQPPVRLAGPKPRTAMKRNTMLEDEDWAFMANSTGTSGKKDNRVEASVKEEEQSFVGLNFIDLTISPPKPTRPRPATPASQNEAIVLTDSDEEERIRSLRQEEEESSD</sequence>
<keyword evidence="3" id="KW-1185">Reference proteome</keyword>
<feature type="region of interest" description="Disordered" evidence="1">
    <location>
        <begin position="1076"/>
        <end position="1119"/>
    </location>
</feature>
<comment type="caution">
    <text evidence="2">The sequence shown here is derived from an EMBL/GenBank/DDBJ whole genome shotgun (WGS) entry which is preliminary data.</text>
</comment>
<dbReference type="Proteomes" id="UP000807306">
    <property type="component" value="Unassembled WGS sequence"/>
</dbReference>
<reference evidence="2" key="1">
    <citation type="submission" date="2020-11" db="EMBL/GenBank/DDBJ databases">
        <authorList>
            <consortium name="DOE Joint Genome Institute"/>
            <person name="Ahrendt S."/>
            <person name="Riley R."/>
            <person name="Andreopoulos W."/>
            <person name="Labutti K."/>
            <person name="Pangilinan J."/>
            <person name="Ruiz-Duenas F.J."/>
            <person name="Barrasa J.M."/>
            <person name="Sanchez-Garcia M."/>
            <person name="Camarero S."/>
            <person name="Miyauchi S."/>
            <person name="Serrano A."/>
            <person name="Linde D."/>
            <person name="Babiker R."/>
            <person name="Drula E."/>
            <person name="Ayuso-Fernandez I."/>
            <person name="Pacheco R."/>
            <person name="Padilla G."/>
            <person name="Ferreira P."/>
            <person name="Barriuso J."/>
            <person name="Kellner H."/>
            <person name="Castanera R."/>
            <person name="Alfaro M."/>
            <person name="Ramirez L."/>
            <person name="Pisabarro A.G."/>
            <person name="Kuo A."/>
            <person name="Tritt A."/>
            <person name="Lipzen A."/>
            <person name="He G."/>
            <person name="Yan M."/>
            <person name="Ng V."/>
            <person name="Cullen D."/>
            <person name="Martin F."/>
            <person name="Rosso M.-N."/>
            <person name="Henrissat B."/>
            <person name="Hibbett D."/>
            <person name="Martinez A.T."/>
            <person name="Grigoriev I.V."/>
        </authorList>
    </citation>
    <scope>NUCLEOTIDE SEQUENCE</scope>
    <source>
        <strain evidence="2">CBS 506.95</strain>
    </source>
</reference>
<feature type="region of interest" description="Disordered" evidence="1">
    <location>
        <begin position="903"/>
        <end position="947"/>
    </location>
</feature>
<evidence type="ECO:0000313" key="3">
    <source>
        <dbReference type="Proteomes" id="UP000807306"/>
    </source>
</evidence>
<dbReference type="AlphaFoldDB" id="A0A9P6E4M8"/>
<feature type="region of interest" description="Disordered" evidence="1">
    <location>
        <begin position="851"/>
        <end position="884"/>
    </location>
</feature>
<organism evidence="2 3">
    <name type="scientific">Crepidotus variabilis</name>
    <dbReference type="NCBI Taxonomy" id="179855"/>
    <lineage>
        <taxon>Eukaryota</taxon>
        <taxon>Fungi</taxon>
        <taxon>Dikarya</taxon>
        <taxon>Basidiomycota</taxon>
        <taxon>Agaricomycotina</taxon>
        <taxon>Agaricomycetes</taxon>
        <taxon>Agaricomycetidae</taxon>
        <taxon>Agaricales</taxon>
        <taxon>Agaricineae</taxon>
        <taxon>Crepidotaceae</taxon>
        <taxon>Crepidotus</taxon>
    </lineage>
</organism>
<dbReference type="EMBL" id="MU157945">
    <property type="protein sequence ID" value="KAF9522442.1"/>
    <property type="molecule type" value="Genomic_DNA"/>
</dbReference>
<feature type="compositionally biased region" description="Polar residues" evidence="1">
    <location>
        <begin position="912"/>
        <end position="924"/>
    </location>
</feature>
<feature type="region of interest" description="Disordered" evidence="1">
    <location>
        <begin position="975"/>
        <end position="997"/>
    </location>
</feature>
<name>A0A9P6E4M8_9AGAR</name>
<feature type="compositionally biased region" description="Low complexity" evidence="1">
    <location>
        <begin position="981"/>
        <end position="992"/>
    </location>
</feature>